<name>C5C6S9_MICLC</name>
<dbReference type="AlphaFoldDB" id="C5C6S9"/>
<dbReference type="HOGENOM" id="CLU_2974409_0_0_11"/>
<protein>
    <submittedName>
        <fullName evidence="1">Uncharacterized protein</fullName>
    </submittedName>
</protein>
<dbReference type="Proteomes" id="UP000000738">
    <property type="component" value="Chromosome"/>
</dbReference>
<gene>
    <name evidence="1" type="ordered locus">Mlut_19360</name>
</gene>
<evidence type="ECO:0000313" key="1">
    <source>
        <dbReference type="EMBL" id="ACS31417.1"/>
    </source>
</evidence>
<accession>C5C6S9</accession>
<dbReference type="EMBL" id="CP001628">
    <property type="protein sequence ID" value="ACS31417.1"/>
    <property type="molecule type" value="Genomic_DNA"/>
</dbReference>
<dbReference type="EnsemblBacteria" id="ACS31417">
    <property type="protein sequence ID" value="ACS31417"/>
    <property type="gene ID" value="Mlut_19360"/>
</dbReference>
<reference evidence="2" key="1">
    <citation type="journal article" date="2010" name="J. Bacteriol.">
        <title>Genome sequence of the Fleming strain of Micrococcus luteus, a simple free-living actinobacterium.</title>
        <authorList>
            <person name="Young M."/>
            <person name="Artsatbanov V."/>
            <person name="Beller H.R."/>
            <person name="Chandra G."/>
            <person name="Chater K.F."/>
            <person name="Dover L.G."/>
            <person name="Goh E.B."/>
            <person name="Kahan T."/>
            <person name="Kaprelyants A.S."/>
            <person name="Kyrpides N."/>
            <person name="Lapidus A."/>
            <person name="Lowry S.R."/>
            <person name="Lykidis A."/>
            <person name="Mahillon J."/>
            <person name="Markowitz V."/>
            <person name="Mavromatis K."/>
            <person name="Mukamolova G.V."/>
            <person name="Oren A."/>
            <person name="Rokem J.S."/>
            <person name="Smith M.C."/>
            <person name="Young D.I."/>
            <person name="Greenblatt C.L."/>
        </authorList>
    </citation>
    <scope>NUCLEOTIDE SEQUENCE [LARGE SCALE GENOMIC DNA]</scope>
    <source>
        <strain evidence="2">ATCC 4698 / DSM 20030 / JCM 1464 / NBRC 3333 / NCIMB 9278 / NCTC 2665 / VKM Ac-2230</strain>
    </source>
</reference>
<proteinExistence type="predicted"/>
<organism evidence="1 2">
    <name type="scientific">Micrococcus luteus (strain ATCC 4698 / DSM 20030 / JCM 1464 / CCM 169 / CCUG 5858 / IAM 1056 / NBRC 3333 / NCIMB 9278 / NCTC 2665 / VKM Ac-2230)</name>
    <name type="common">Micrococcus lysodeikticus</name>
    <dbReference type="NCBI Taxonomy" id="465515"/>
    <lineage>
        <taxon>Bacteria</taxon>
        <taxon>Bacillati</taxon>
        <taxon>Actinomycetota</taxon>
        <taxon>Actinomycetes</taxon>
        <taxon>Micrococcales</taxon>
        <taxon>Micrococcaceae</taxon>
        <taxon>Micrococcus</taxon>
    </lineage>
</organism>
<sequence length="58" mass="5910">MAEADPVAEGAADVGVTEDAAAVDAFAVEETLPWEAEHPEMAVLRRAAATTAATERAG</sequence>
<evidence type="ECO:0000313" key="2">
    <source>
        <dbReference type="Proteomes" id="UP000000738"/>
    </source>
</evidence>
<keyword evidence="2" id="KW-1185">Reference proteome</keyword>
<dbReference type="KEGG" id="mlu:Mlut_19360"/>